<dbReference type="InterPro" id="IPR013087">
    <property type="entry name" value="Znf_C2H2_type"/>
</dbReference>
<protein>
    <recommendedName>
        <fullName evidence="1">C2H2-type domain-containing protein</fullName>
    </recommendedName>
</protein>
<dbReference type="EMBL" id="JAANQT010002557">
    <property type="protein sequence ID" value="KAG1302224.1"/>
    <property type="molecule type" value="Genomic_DNA"/>
</dbReference>
<comment type="caution">
    <text evidence="2">The sequence shown here is derived from an EMBL/GenBank/DDBJ whole genome shotgun (WGS) entry which is preliminary data.</text>
</comment>
<dbReference type="SMART" id="SM00355">
    <property type="entry name" value="ZnF_C2H2"/>
    <property type="match status" value="2"/>
</dbReference>
<gene>
    <name evidence="2" type="ORF">G6F64_011114</name>
</gene>
<evidence type="ECO:0000259" key="1">
    <source>
        <dbReference type="PROSITE" id="PS00028"/>
    </source>
</evidence>
<dbReference type="PROSITE" id="PS00028">
    <property type="entry name" value="ZINC_FINGER_C2H2_1"/>
    <property type="match status" value="1"/>
</dbReference>
<dbReference type="AlphaFoldDB" id="A0A9P6X015"/>
<evidence type="ECO:0000313" key="2">
    <source>
        <dbReference type="EMBL" id="KAG1302224.1"/>
    </source>
</evidence>
<evidence type="ECO:0000313" key="3">
    <source>
        <dbReference type="Proteomes" id="UP000716291"/>
    </source>
</evidence>
<keyword evidence="3" id="KW-1185">Reference proteome</keyword>
<organism evidence="2 3">
    <name type="scientific">Rhizopus oryzae</name>
    <name type="common">Mucormycosis agent</name>
    <name type="synonym">Rhizopus arrhizus var. delemar</name>
    <dbReference type="NCBI Taxonomy" id="64495"/>
    <lineage>
        <taxon>Eukaryota</taxon>
        <taxon>Fungi</taxon>
        <taxon>Fungi incertae sedis</taxon>
        <taxon>Mucoromycota</taxon>
        <taxon>Mucoromycotina</taxon>
        <taxon>Mucoromycetes</taxon>
        <taxon>Mucorales</taxon>
        <taxon>Mucorineae</taxon>
        <taxon>Rhizopodaceae</taxon>
        <taxon>Rhizopus</taxon>
    </lineage>
</organism>
<sequence>MIKLFRKYCCHICHDHNFGQKQNLRRHLKNIHDIQLEAGVKGNIRKAKDHLFVSNEDDADKTVFVCPSCSNYFLKLEELDCHVSEHFEILSKDSGTASEHNEDEDEAEDVDVTLPIDELMPSKPPLHFESTAITHNETRTYSDATLSAMGAMDLPDDKKQKKLLIAELADLHPVAIFDKNNGEHNMLGHSATISSLLASQFGYQALAFKAITPIKRSHFQMLDAGDQRPAASILSHLIANSHLTCISATDYTEMDENIATILNTDWTRRPWMRVICARAMEGLILVNKREGLLVNCAEVYSRYPTLDAHHEQTKIKRYQSLNTTLPHPTTKYPNVELFIVEKDNSLKLELGTKTMNVLITSSIRIDKNQPPAVGPSSTNGFSVSKDTIIFIRRSFIEWYGDLRQQGFNDLSIRELYPFDEYAQLRQVRSKFHRTTTYLLSRSCSIFANDLCSRPVTIWTLADHNTGTNKDSDAKIASQLFRAVAASVWEQGENAILSRHCVNDQQKKCKTNGKVWNIMDEILRLFNGSSTIDIIGNDQLNRPLTNLANEISPSLITANAEVTRTICQIFNI</sequence>
<accession>A0A9P6X015</accession>
<dbReference type="Proteomes" id="UP000716291">
    <property type="component" value="Unassembled WGS sequence"/>
</dbReference>
<name>A0A9P6X015_RHIOR</name>
<dbReference type="Gene3D" id="3.30.160.60">
    <property type="entry name" value="Classic Zinc Finger"/>
    <property type="match status" value="1"/>
</dbReference>
<reference evidence="2" key="1">
    <citation type="journal article" date="2020" name="Microb. Genom.">
        <title>Genetic diversity of clinical and environmental Mucorales isolates obtained from an investigation of mucormycosis cases among solid organ transplant recipients.</title>
        <authorList>
            <person name="Nguyen M.H."/>
            <person name="Kaul D."/>
            <person name="Muto C."/>
            <person name="Cheng S.J."/>
            <person name="Richter R.A."/>
            <person name="Bruno V.M."/>
            <person name="Liu G."/>
            <person name="Beyhan S."/>
            <person name="Sundermann A.J."/>
            <person name="Mounaud S."/>
            <person name="Pasculle A.W."/>
            <person name="Nierman W.C."/>
            <person name="Driscoll E."/>
            <person name="Cumbie R."/>
            <person name="Clancy C.J."/>
            <person name="Dupont C.L."/>
        </authorList>
    </citation>
    <scope>NUCLEOTIDE SEQUENCE</scope>
    <source>
        <strain evidence="2">GL11</strain>
    </source>
</reference>
<feature type="domain" description="C2H2-type" evidence="1">
    <location>
        <begin position="66"/>
        <end position="86"/>
    </location>
</feature>
<dbReference type="OrthoDB" id="2250876at2759"/>
<proteinExistence type="predicted"/>